<dbReference type="Gene3D" id="3.40.50.300">
    <property type="entry name" value="P-loop containing nucleotide triphosphate hydrolases"/>
    <property type="match status" value="1"/>
</dbReference>
<keyword evidence="17" id="KW-0969">Cilium</keyword>
<dbReference type="GO" id="GO:0005525">
    <property type="term" value="F:GTP binding"/>
    <property type="evidence" value="ECO:0007669"/>
    <property type="project" value="UniProtKB-UniRule"/>
</dbReference>
<name>D0KYP1_HALNC</name>
<dbReference type="eggNOG" id="COG1419">
    <property type="taxonomic scope" value="Bacteria"/>
</dbReference>
<dbReference type="KEGG" id="hna:Hneap_0715"/>
<evidence type="ECO:0000256" key="12">
    <source>
        <dbReference type="ARBA" id="ARBA00025337"/>
    </source>
</evidence>
<evidence type="ECO:0000256" key="9">
    <source>
        <dbReference type="ARBA" id="ARBA00023134"/>
    </source>
</evidence>
<evidence type="ECO:0000256" key="14">
    <source>
        <dbReference type="SAM" id="MobiDB-lite"/>
    </source>
</evidence>
<evidence type="ECO:0000313" key="17">
    <source>
        <dbReference type="EMBL" id="ACX95564.1"/>
    </source>
</evidence>
<evidence type="ECO:0000256" key="7">
    <source>
        <dbReference type="ARBA" id="ARBA00022795"/>
    </source>
</evidence>
<dbReference type="GO" id="GO:0005047">
    <property type="term" value="F:signal recognition particle binding"/>
    <property type="evidence" value="ECO:0007669"/>
    <property type="project" value="TreeGrafter"/>
</dbReference>
<dbReference type="Gene3D" id="1.20.120.1380">
    <property type="entry name" value="Flagellar FlhF biosynthesis protein, N domain"/>
    <property type="match status" value="1"/>
</dbReference>
<accession>D0KYP1</accession>
<feature type="compositionally biased region" description="Low complexity" evidence="14">
    <location>
        <begin position="148"/>
        <end position="158"/>
    </location>
</feature>
<evidence type="ECO:0000256" key="8">
    <source>
        <dbReference type="ARBA" id="ARBA00022927"/>
    </source>
</evidence>
<evidence type="ECO:0000256" key="11">
    <source>
        <dbReference type="ARBA" id="ARBA00023225"/>
    </source>
</evidence>
<organism evidence="17 18">
    <name type="scientific">Halothiobacillus neapolitanus (strain ATCC 23641 / DSM 15147 / CIP 104769 / NCIMB 8539 / c2)</name>
    <name type="common">Thiobacillus neapolitanus</name>
    <dbReference type="NCBI Taxonomy" id="555778"/>
    <lineage>
        <taxon>Bacteria</taxon>
        <taxon>Pseudomonadati</taxon>
        <taxon>Pseudomonadota</taxon>
        <taxon>Gammaproteobacteria</taxon>
        <taxon>Chromatiales</taxon>
        <taxon>Halothiobacillaceae</taxon>
        <taxon>Halothiobacillus</taxon>
    </lineage>
</organism>
<evidence type="ECO:0000256" key="13">
    <source>
        <dbReference type="NCBIfam" id="TIGR03499"/>
    </source>
</evidence>
<protein>
    <recommendedName>
        <fullName evidence="3 13">Flagellar biosynthesis protein FlhF</fullName>
    </recommendedName>
</protein>
<feature type="region of interest" description="Disordered" evidence="14">
    <location>
        <begin position="142"/>
        <end position="180"/>
    </location>
</feature>
<dbReference type="HOGENOM" id="CLU_009301_11_5_6"/>
<evidence type="ECO:0000259" key="15">
    <source>
        <dbReference type="SMART" id="SM00382"/>
    </source>
</evidence>
<dbReference type="GO" id="GO:0015031">
    <property type="term" value="P:protein transport"/>
    <property type="evidence" value="ECO:0007669"/>
    <property type="project" value="UniProtKB-KW"/>
</dbReference>
<dbReference type="CDD" id="cd17873">
    <property type="entry name" value="FlhF"/>
    <property type="match status" value="1"/>
</dbReference>
<keyword evidence="17" id="KW-0282">Flagellum</keyword>
<dbReference type="GO" id="GO:0006614">
    <property type="term" value="P:SRP-dependent cotranslational protein targeting to membrane"/>
    <property type="evidence" value="ECO:0007669"/>
    <property type="project" value="UniProtKB-UniRule"/>
</dbReference>
<dbReference type="GO" id="GO:0044781">
    <property type="term" value="P:bacterial-type flagellum organization"/>
    <property type="evidence" value="ECO:0007669"/>
    <property type="project" value="UniProtKB-UniRule"/>
</dbReference>
<proteinExistence type="inferred from homology"/>
<dbReference type="GO" id="GO:0003924">
    <property type="term" value="F:GTPase activity"/>
    <property type="evidence" value="ECO:0007669"/>
    <property type="project" value="UniProtKB-UniRule"/>
</dbReference>
<sequence length="485" mass="52642">MKIKRIIAGDMREAMRQVRQLFGDDAVILSNRPCPEGVELVAAIDFDEQAIRRDAGRQAPYRVAGSSPVDLAPLSRFPLEKSAVATEPNQVTADLLAARQRRQMQEQLSVAEQAVAQVPAGPSSAAEPIQDPFAEALAEFNDSKQVNSSSKAQSSAARAEPRDLRGHWRETSDTKSPEALNELKAEVGQLRALFERQLDVLEWHRYSAAHPAELETCERLETLGIPKGLAKKLAQDAARQEPDRALSAALKSLGENISAPAQSAFMQGGMFAFIGPTGVGKTTTLAKIAAQAVLAHGRDSVALITTDRFRIGAQEQLRNYARILNIPLHVARDEQHLAELLPAVSSKRLVLIDTAGMSPRDMHMMDALKKLPVINERLNVLLVLSAQAQYSAMTDAINRFQVLPLAGMILTKLDETILLGSALAALIHGRLPLVCTGVGQRVPEDLWYPSTADLIKQAIELGQGERARADSEYSASQPASWSVGA</sequence>
<dbReference type="InterPro" id="IPR000897">
    <property type="entry name" value="SRP54_GTPase_dom"/>
</dbReference>
<dbReference type="GO" id="GO:0005886">
    <property type="term" value="C:plasma membrane"/>
    <property type="evidence" value="ECO:0007669"/>
    <property type="project" value="UniProtKB-SubCell"/>
</dbReference>
<dbReference type="InterPro" id="IPR003593">
    <property type="entry name" value="AAA+_ATPase"/>
</dbReference>
<feature type="domain" description="SRP54-type proteins GTP-binding" evidence="16">
    <location>
        <begin position="268"/>
        <end position="460"/>
    </location>
</feature>
<comment type="similarity">
    <text evidence="2">Belongs to the GTP-binding SRP family.</text>
</comment>
<dbReference type="SMART" id="SM00382">
    <property type="entry name" value="AAA"/>
    <property type="match status" value="1"/>
</dbReference>
<evidence type="ECO:0000256" key="4">
    <source>
        <dbReference type="ARBA" id="ARBA00022448"/>
    </source>
</evidence>
<evidence type="ECO:0000256" key="10">
    <source>
        <dbReference type="ARBA" id="ARBA00023136"/>
    </source>
</evidence>
<evidence type="ECO:0000313" key="18">
    <source>
        <dbReference type="Proteomes" id="UP000009102"/>
    </source>
</evidence>
<evidence type="ECO:0000259" key="16">
    <source>
        <dbReference type="SMART" id="SM00962"/>
    </source>
</evidence>
<dbReference type="SUPFAM" id="SSF52540">
    <property type="entry name" value="P-loop containing nucleoside triphosphate hydrolases"/>
    <property type="match status" value="1"/>
</dbReference>
<feature type="compositionally biased region" description="Basic and acidic residues" evidence="14">
    <location>
        <begin position="159"/>
        <end position="180"/>
    </location>
</feature>
<evidence type="ECO:0000256" key="6">
    <source>
        <dbReference type="ARBA" id="ARBA00022741"/>
    </source>
</evidence>
<dbReference type="NCBIfam" id="TIGR03499">
    <property type="entry name" value="FlhF"/>
    <property type="match status" value="1"/>
</dbReference>
<gene>
    <name evidence="17" type="ordered locus">Hneap_0715</name>
</gene>
<keyword evidence="6" id="KW-0547">Nucleotide-binding</keyword>
<comment type="subcellular location">
    <subcellularLocation>
        <location evidence="1">Cell membrane</location>
        <topology evidence="1">Peripheral membrane protein</topology>
        <orientation evidence="1">Cytoplasmic side</orientation>
    </subcellularLocation>
</comment>
<evidence type="ECO:0000256" key="5">
    <source>
        <dbReference type="ARBA" id="ARBA00022475"/>
    </source>
</evidence>
<dbReference type="Proteomes" id="UP000009102">
    <property type="component" value="Chromosome"/>
</dbReference>
<comment type="function">
    <text evidence="12">Necessary for flagellar biosynthesis. May be involved in translocation of the flagellum.</text>
</comment>
<dbReference type="STRING" id="555778.Hneap_0715"/>
<reference evidence="17 18" key="1">
    <citation type="submission" date="2009-10" db="EMBL/GenBank/DDBJ databases">
        <title>Complete sequence of Halothiobacillus neapolitanus c2.</title>
        <authorList>
            <consortium name="US DOE Joint Genome Institute"/>
            <person name="Lucas S."/>
            <person name="Copeland A."/>
            <person name="Lapidus A."/>
            <person name="Glavina del Rio T."/>
            <person name="Tice H."/>
            <person name="Bruce D."/>
            <person name="Goodwin L."/>
            <person name="Pitluck S."/>
            <person name="Davenport K."/>
            <person name="Brettin T."/>
            <person name="Detter J.C."/>
            <person name="Han C."/>
            <person name="Tapia R."/>
            <person name="Larimer F."/>
            <person name="Land M."/>
            <person name="Hauser L."/>
            <person name="Kyrpides N."/>
            <person name="Mikhailova N."/>
            <person name="Kerfeld C."/>
            <person name="Cannon G."/>
            <person name="Heinhort S."/>
        </authorList>
    </citation>
    <scope>NUCLEOTIDE SEQUENCE [LARGE SCALE GENOMIC DNA]</scope>
    <source>
        <strain evidence="18">ATCC 23641 / c2</strain>
    </source>
</reference>
<evidence type="ECO:0000256" key="1">
    <source>
        <dbReference type="ARBA" id="ARBA00004413"/>
    </source>
</evidence>
<dbReference type="PANTHER" id="PTHR43134">
    <property type="entry name" value="SIGNAL RECOGNITION PARTICLE RECEPTOR SUBUNIT ALPHA"/>
    <property type="match status" value="1"/>
</dbReference>
<dbReference type="RefSeq" id="WP_012823600.1">
    <property type="nucleotide sequence ID" value="NC_013422.1"/>
</dbReference>
<dbReference type="InterPro" id="IPR027417">
    <property type="entry name" value="P-loop_NTPase"/>
</dbReference>
<keyword evidence="10" id="KW-0472">Membrane</keyword>
<dbReference type="InterPro" id="IPR047040">
    <property type="entry name" value="FlhF__GTPase_dom"/>
</dbReference>
<dbReference type="InterPro" id="IPR020006">
    <property type="entry name" value="FlhF"/>
</dbReference>
<keyword evidence="11" id="KW-1006">Bacterial flagellum protein export</keyword>
<dbReference type="PANTHER" id="PTHR43134:SF3">
    <property type="entry name" value="FLAGELLAR BIOSYNTHESIS PROTEIN FLHF"/>
    <property type="match status" value="1"/>
</dbReference>
<keyword evidence="7" id="KW-1005">Bacterial flagellum biogenesis</keyword>
<keyword evidence="9" id="KW-0342">GTP-binding</keyword>
<keyword evidence="4" id="KW-0813">Transport</keyword>
<feature type="domain" description="AAA+ ATPase" evidence="15">
    <location>
        <begin position="267"/>
        <end position="407"/>
    </location>
</feature>
<keyword evidence="18" id="KW-1185">Reference proteome</keyword>
<evidence type="ECO:0000256" key="2">
    <source>
        <dbReference type="ARBA" id="ARBA00008531"/>
    </source>
</evidence>
<dbReference type="FunFam" id="3.40.50.300:FF:000695">
    <property type="entry name" value="Flagellar biosynthesis regulator FlhF"/>
    <property type="match status" value="1"/>
</dbReference>
<dbReference type="EMBL" id="CP001801">
    <property type="protein sequence ID" value="ACX95564.1"/>
    <property type="molecule type" value="Genomic_DNA"/>
</dbReference>
<keyword evidence="5" id="KW-1003">Cell membrane</keyword>
<keyword evidence="17" id="KW-0966">Cell projection</keyword>
<keyword evidence="8" id="KW-0653">Protein transport</keyword>
<dbReference type="AlphaFoldDB" id="D0KYP1"/>
<evidence type="ECO:0000256" key="3">
    <source>
        <dbReference type="ARBA" id="ARBA00014919"/>
    </source>
</evidence>
<dbReference type="OrthoDB" id="9778554at2"/>
<dbReference type="Pfam" id="PF00448">
    <property type="entry name" value="SRP54"/>
    <property type="match status" value="1"/>
</dbReference>
<dbReference type="SMART" id="SM00962">
    <property type="entry name" value="SRP54"/>
    <property type="match status" value="1"/>
</dbReference>